<keyword evidence="3" id="KW-1185">Reference proteome</keyword>
<gene>
    <name evidence="2" type="ORF">ANCCAN_17417</name>
</gene>
<reference evidence="2 3" key="1">
    <citation type="submission" date="2014-10" db="EMBL/GenBank/DDBJ databases">
        <title>Draft genome of the hookworm Ancylostoma caninum.</title>
        <authorList>
            <person name="Mitreva M."/>
        </authorList>
    </citation>
    <scope>NUCLEOTIDE SEQUENCE [LARGE SCALE GENOMIC DNA]</scope>
    <source>
        <strain evidence="2 3">Baltimore</strain>
    </source>
</reference>
<evidence type="ECO:0000313" key="2">
    <source>
        <dbReference type="EMBL" id="RCN36712.1"/>
    </source>
</evidence>
<accession>A0A368FX72</accession>
<comment type="caution">
    <text evidence="2">The sequence shown here is derived from an EMBL/GenBank/DDBJ whole genome shotgun (WGS) entry which is preliminary data.</text>
</comment>
<dbReference type="EMBL" id="JOJR01000533">
    <property type="protein sequence ID" value="RCN36712.1"/>
    <property type="molecule type" value="Genomic_DNA"/>
</dbReference>
<protein>
    <submittedName>
        <fullName evidence="2">Uncharacterized protein</fullName>
    </submittedName>
</protein>
<feature type="region of interest" description="Disordered" evidence="1">
    <location>
        <begin position="69"/>
        <end position="94"/>
    </location>
</feature>
<evidence type="ECO:0000313" key="3">
    <source>
        <dbReference type="Proteomes" id="UP000252519"/>
    </source>
</evidence>
<name>A0A368FX72_ANCCA</name>
<proteinExistence type="predicted"/>
<organism evidence="2 3">
    <name type="scientific">Ancylostoma caninum</name>
    <name type="common">Dog hookworm</name>
    <dbReference type="NCBI Taxonomy" id="29170"/>
    <lineage>
        <taxon>Eukaryota</taxon>
        <taxon>Metazoa</taxon>
        <taxon>Ecdysozoa</taxon>
        <taxon>Nematoda</taxon>
        <taxon>Chromadorea</taxon>
        <taxon>Rhabditida</taxon>
        <taxon>Rhabditina</taxon>
        <taxon>Rhabditomorpha</taxon>
        <taxon>Strongyloidea</taxon>
        <taxon>Ancylostomatidae</taxon>
        <taxon>Ancylostomatinae</taxon>
        <taxon>Ancylostoma</taxon>
    </lineage>
</organism>
<dbReference type="Proteomes" id="UP000252519">
    <property type="component" value="Unassembled WGS sequence"/>
</dbReference>
<evidence type="ECO:0000256" key="1">
    <source>
        <dbReference type="SAM" id="MobiDB-lite"/>
    </source>
</evidence>
<dbReference type="AlphaFoldDB" id="A0A368FX72"/>
<sequence>MCTDFRKEMQPKQVVILLALLVHGEQIDKENLKAAFAACWRSEKENIVLEITELTRFLSDVSSHYDLSTLGGREPTQGANHKRKVDVSEVGDVV</sequence>